<organism evidence="2 3">
    <name type="scientific">Lonsdalea iberica</name>
    <dbReference type="NCBI Taxonomy" id="1082703"/>
    <lineage>
        <taxon>Bacteria</taxon>
        <taxon>Pseudomonadati</taxon>
        <taxon>Pseudomonadota</taxon>
        <taxon>Gammaproteobacteria</taxon>
        <taxon>Enterobacterales</taxon>
        <taxon>Pectobacteriaceae</taxon>
        <taxon>Lonsdalea</taxon>
    </lineage>
</organism>
<evidence type="ECO:0000256" key="1">
    <source>
        <dbReference type="SAM" id="Phobius"/>
    </source>
</evidence>
<keyword evidence="1" id="KW-1133">Transmembrane helix</keyword>
<evidence type="ECO:0000313" key="2">
    <source>
        <dbReference type="EMBL" id="OSN05143.1"/>
    </source>
</evidence>
<sequence length="85" mass="9494">MPDKSKPDPTPSDVTNPVLELVVLDDVLLVVLDVVAIYSYPLINVFIHLHRLSAVLFKSLCDCQHLEDKNCKVAKASRELAVRQP</sequence>
<feature type="transmembrane region" description="Helical" evidence="1">
    <location>
        <begin position="27"/>
        <end position="49"/>
    </location>
</feature>
<protein>
    <submittedName>
        <fullName evidence="2">Uncharacterized protein</fullName>
    </submittedName>
</protein>
<keyword evidence="1" id="KW-0472">Membrane</keyword>
<proteinExistence type="predicted"/>
<keyword evidence="3" id="KW-1185">Reference proteome</keyword>
<dbReference type="EMBL" id="LUTQ01000080">
    <property type="protein sequence ID" value="OSN05143.1"/>
    <property type="molecule type" value="Genomic_DNA"/>
</dbReference>
<evidence type="ECO:0000313" key="3">
    <source>
        <dbReference type="Proteomes" id="UP000194040"/>
    </source>
</evidence>
<keyword evidence="1" id="KW-0812">Transmembrane</keyword>
<gene>
    <name evidence="2" type="ORF">AU512_15870</name>
</gene>
<accession>A0ABX3XC41</accession>
<dbReference type="Proteomes" id="UP000194040">
    <property type="component" value="Unassembled WGS sequence"/>
</dbReference>
<name>A0ABX3XC41_9GAMM</name>
<reference evidence="2 3" key="1">
    <citation type="submission" date="2016-02" db="EMBL/GenBank/DDBJ databases">
        <title>Species-wide whole genome sequencing reveals diversity, host range in Lonsdalea quercina.</title>
        <authorList>
            <person name="Li Y."/>
        </authorList>
    </citation>
    <scope>NUCLEOTIDE SEQUENCE [LARGE SCALE GENOMIC DNA]</scope>
    <source>
        <strain evidence="2 3">LMG 26265</strain>
    </source>
</reference>
<comment type="caution">
    <text evidence="2">The sequence shown here is derived from an EMBL/GenBank/DDBJ whole genome shotgun (WGS) entry which is preliminary data.</text>
</comment>